<evidence type="ECO:0000256" key="3">
    <source>
        <dbReference type="PIRSR" id="PIRSR605511-2"/>
    </source>
</evidence>
<dbReference type="PRINTS" id="PR01790">
    <property type="entry name" value="SMP30FAMILY"/>
</dbReference>
<proteinExistence type="inferred from homology"/>
<dbReference type="SUPFAM" id="SSF63829">
    <property type="entry name" value="Calcium-dependent phosphotriesterase"/>
    <property type="match status" value="1"/>
</dbReference>
<dbReference type="PANTHER" id="PTHR10907">
    <property type="entry name" value="REGUCALCIN"/>
    <property type="match status" value="1"/>
</dbReference>
<feature type="domain" description="SMP-30/Gluconolactonase/LRE-like region" evidence="4">
    <location>
        <begin position="15"/>
        <end position="255"/>
    </location>
</feature>
<feature type="active site" description="Proton donor/acceptor" evidence="2">
    <location>
        <position position="197"/>
    </location>
</feature>
<dbReference type="PANTHER" id="PTHR10907:SF47">
    <property type="entry name" value="REGUCALCIN"/>
    <property type="match status" value="1"/>
</dbReference>
<feature type="binding site" evidence="3">
    <location>
        <position position="148"/>
    </location>
    <ligand>
        <name>a divalent metal cation</name>
        <dbReference type="ChEBI" id="CHEBI:60240"/>
    </ligand>
</feature>
<dbReference type="GO" id="GO:0019853">
    <property type="term" value="P:L-ascorbic acid biosynthetic process"/>
    <property type="evidence" value="ECO:0007669"/>
    <property type="project" value="TreeGrafter"/>
</dbReference>
<comment type="similarity">
    <text evidence="1">Belongs to the SMP-30/CGR1 family.</text>
</comment>
<evidence type="ECO:0000313" key="6">
    <source>
        <dbReference type="Proteomes" id="UP000630353"/>
    </source>
</evidence>
<dbReference type="GO" id="GO:0005509">
    <property type="term" value="F:calcium ion binding"/>
    <property type="evidence" value="ECO:0007669"/>
    <property type="project" value="TreeGrafter"/>
</dbReference>
<comment type="cofactor">
    <cofactor evidence="3">
        <name>Zn(2+)</name>
        <dbReference type="ChEBI" id="CHEBI:29105"/>
    </cofactor>
    <text evidence="3">Binds 1 divalent metal cation per subunit.</text>
</comment>
<keyword evidence="6" id="KW-1185">Reference proteome</keyword>
<dbReference type="Pfam" id="PF08450">
    <property type="entry name" value="SGL"/>
    <property type="match status" value="1"/>
</dbReference>
<feature type="binding site" evidence="3">
    <location>
        <position position="197"/>
    </location>
    <ligand>
        <name>a divalent metal cation</name>
        <dbReference type="ChEBI" id="CHEBI:60240"/>
    </ligand>
</feature>
<reference evidence="5" key="2">
    <citation type="submission" date="2020-09" db="EMBL/GenBank/DDBJ databases">
        <authorList>
            <person name="Sun Q."/>
            <person name="Kim S."/>
        </authorList>
    </citation>
    <scope>NUCLEOTIDE SEQUENCE</scope>
    <source>
        <strain evidence="5">KCTC 42651</strain>
    </source>
</reference>
<feature type="binding site" evidence="3">
    <location>
        <position position="99"/>
    </location>
    <ligand>
        <name>substrate</name>
    </ligand>
</feature>
<dbReference type="EMBL" id="BMZS01000009">
    <property type="protein sequence ID" value="GHD57527.1"/>
    <property type="molecule type" value="Genomic_DNA"/>
</dbReference>
<accession>A0A919CR61</accession>
<feature type="binding site" evidence="3">
    <location>
        <position position="17"/>
    </location>
    <ligand>
        <name>a divalent metal cation</name>
        <dbReference type="ChEBI" id="CHEBI:60240"/>
    </ligand>
</feature>
<dbReference type="InterPro" id="IPR013658">
    <property type="entry name" value="SGL"/>
</dbReference>
<organism evidence="5 6">
    <name type="scientific">Thalassobaculum fulvum</name>
    <dbReference type="NCBI Taxonomy" id="1633335"/>
    <lineage>
        <taxon>Bacteria</taxon>
        <taxon>Pseudomonadati</taxon>
        <taxon>Pseudomonadota</taxon>
        <taxon>Alphaproteobacteria</taxon>
        <taxon>Rhodospirillales</taxon>
        <taxon>Thalassobaculaceae</taxon>
        <taxon>Thalassobaculum</taxon>
    </lineage>
</organism>
<protein>
    <submittedName>
        <fullName evidence="5">Gluconolaconase</fullName>
    </submittedName>
</protein>
<keyword evidence="3" id="KW-0479">Metal-binding</keyword>
<evidence type="ECO:0000256" key="1">
    <source>
        <dbReference type="ARBA" id="ARBA00008853"/>
    </source>
</evidence>
<dbReference type="RefSeq" id="WP_189992775.1">
    <property type="nucleotide sequence ID" value="NZ_BMZS01000009.1"/>
</dbReference>
<keyword evidence="3" id="KW-0862">Zinc</keyword>
<dbReference type="InterPro" id="IPR005511">
    <property type="entry name" value="SMP-30"/>
</dbReference>
<dbReference type="Proteomes" id="UP000630353">
    <property type="component" value="Unassembled WGS sequence"/>
</dbReference>
<dbReference type="Gene3D" id="2.120.10.30">
    <property type="entry name" value="TolB, C-terminal domain"/>
    <property type="match status" value="1"/>
</dbReference>
<sequence length="287" mass="30418">MPAAVETVWPLGAVLGEGALWNPADGCVWFVDIKKPAVHRWRWSDGATTSWPMPERVGFVVPRAAGGFVLGLKSGLALWTPGSDPRPWLAVDADRPDNRLNDATTDTVGRLWFGSMDDSEAGPTGRLWRLAPDGPSASPQDGPYVVTNGPAVSPDGATLYHTDTVGRTVWAFDLSADGTLSNRRAFVRFGDGDGYPDGMATDAEGGLWVCHWGGGRITRFRADGGRDRAIALPAPQVTKCAFAGPGLDRLVVTTAAIGLDRTAHPQAGDLFRIDPGVRGWAPPPVAG</sequence>
<feature type="binding site" evidence="3">
    <location>
        <position position="101"/>
    </location>
    <ligand>
        <name>substrate</name>
    </ligand>
</feature>
<gene>
    <name evidence="5" type="primary">xylC</name>
    <name evidence="5" type="ORF">GCM10017083_39190</name>
</gene>
<dbReference type="InterPro" id="IPR011042">
    <property type="entry name" value="6-blade_b-propeller_TolB-like"/>
</dbReference>
<evidence type="ECO:0000259" key="4">
    <source>
        <dbReference type="Pfam" id="PF08450"/>
    </source>
</evidence>
<evidence type="ECO:0000256" key="2">
    <source>
        <dbReference type="PIRSR" id="PIRSR605511-1"/>
    </source>
</evidence>
<reference evidence="5" key="1">
    <citation type="journal article" date="2014" name="Int. J. Syst. Evol. Microbiol.">
        <title>Complete genome sequence of Corynebacterium casei LMG S-19264T (=DSM 44701T), isolated from a smear-ripened cheese.</title>
        <authorList>
            <consortium name="US DOE Joint Genome Institute (JGI-PGF)"/>
            <person name="Walter F."/>
            <person name="Albersmeier A."/>
            <person name="Kalinowski J."/>
            <person name="Ruckert C."/>
        </authorList>
    </citation>
    <scope>NUCLEOTIDE SEQUENCE</scope>
    <source>
        <strain evidence="5">KCTC 42651</strain>
    </source>
</reference>
<comment type="caution">
    <text evidence="5">The sequence shown here is derived from an EMBL/GenBank/DDBJ whole genome shotgun (WGS) entry which is preliminary data.</text>
</comment>
<dbReference type="GO" id="GO:0004341">
    <property type="term" value="F:gluconolactonase activity"/>
    <property type="evidence" value="ECO:0007669"/>
    <property type="project" value="TreeGrafter"/>
</dbReference>
<evidence type="ECO:0000313" key="5">
    <source>
        <dbReference type="EMBL" id="GHD57527.1"/>
    </source>
</evidence>
<dbReference type="AlphaFoldDB" id="A0A919CR61"/>
<name>A0A919CR61_9PROT</name>